<organism evidence="3 4">
    <name type="scientific">Oryza meyeriana var. granulata</name>
    <dbReference type="NCBI Taxonomy" id="110450"/>
    <lineage>
        <taxon>Eukaryota</taxon>
        <taxon>Viridiplantae</taxon>
        <taxon>Streptophyta</taxon>
        <taxon>Embryophyta</taxon>
        <taxon>Tracheophyta</taxon>
        <taxon>Spermatophyta</taxon>
        <taxon>Magnoliopsida</taxon>
        <taxon>Liliopsida</taxon>
        <taxon>Poales</taxon>
        <taxon>Poaceae</taxon>
        <taxon>BOP clade</taxon>
        <taxon>Oryzoideae</taxon>
        <taxon>Oryzeae</taxon>
        <taxon>Oryzinae</taxon>
        <taxon>Oryza</taxon>
        <taxon>Oryza meyeriana</taxon>
    </lineage>
</organism>
<dbReference type="SUPFAM" id="SSF54695">
    <property type="entry name" value="POZ domain"/>
    <property type="match status" value="1"/>
</dbReference>
<sequence length="59" mass="6482">MPAATDKGKMIVLVSSDGERFELPETVARLSHTVLDKMNKDDYANNTITLPNVTSDFLA</sequence>
<keyword evidence="4" id="KW-1185">Reference proteome</keyword>
<accession>A0A6G1DBI6</accession>
<dbReference type="EMBL" id="SPHZ02000006">
    <property type="protein sequence ID" value="KAF0909817.1"/>
    <property type="molecule type" value="Genomic_DNA"/>
</dbReference>
<comment type="caution">
    <text evidence="3">The sequence shown here is derived from an EMBL/GenBank/DDBJ whole genome shotgun (WGS) entry which is preliminary data.</text>
</comment>
<comment type="pathway">
    <text evidence="1">Protein modification; protein ubiquitination.</text>
</comment>
<dbReference type="Pfam" id="PF03931">
    <property type="entry name" value="Skp1_POZ"/>
    <property type="match status" value="1"/>
</dbReference>
<proteinExistence type="predicted"/>
<evidence type="ECO:0000313" key="3">
    <source>
        <dbReference type="EMBL" id="KAF0909817.1"/>
    </source>
</evidence>
<reference evidence="3 4" key="1">
    <citation type="submission" date="2019-11" db="EMBL/GenBank/DDBJ databases">
        <title>Whole genome sequence of Oryza granulata.</title>
        <authorList>
            <person name="Li W."/>
        </authorList>
    </citation>
    <scope>NUCLEOTIDE SEQUENCE [LARGE SCALE GENOMIC DNA]</scope>
    <source>
        <strain evidence="4">cv. Menghai</strain>
        <tissue evidence="3">Leaf</tissue>
    </source>
</reference>
<dbReference type="InterPro" id="IPR011333">
    <property type="entry name" value="SKP1/BTB/POZ_sf"/>
</dbReference>
<dbReference type="OrthoDB" id="7827685at2759"/>
<evidence type="ECO:0000313" key="4">
    <source>
        <dbReference type="Proteomes" id="UP000479710"/>
    </source>
</evidence>
<feature type="domain" description="SKP1 component POZ" evidence="2">
    <location>
        <begin position="9"/>
        <end position="58"/>
    </location>
</feature>
<dbReference type="AlphaFoldDB" id="A0A6G1DBI6"/>
<evidence type="ECO:0000256" key="1">
    <source>
        <dbReference type="ARBA" id="ARBA00004906"/>
    </source>
</evidence>
<name>A0A6G1DBI6_9ORYZ</name>
<dbReference type="GO" id="GO:0006511">
    <property type="term" value="P:ubiquitin-dependent protein catabolic process"/>
    <property type="evidence" value="ECO:0007669"/>
    <property type="project" value="InterPro"/>
</dbReference>
<dbReference type="Proteomes" id="UP000479710">
    <property type="component" value="Unassembled WGS sequence"/>
</dbReference>
<dbReference type="Gene3D" id="3.30.710.10">
    <property type="entry name" value="Potassium Channel Kv1.1, Chain A"/>
    <property type="match status" value="1"/>
</dbReference>
<protein>
    <recommendedName>
        <fullName evidence="2">SKP1 component POZ domain-containing protein</fullName>
    </recommendedName>
</protein>
<evidence type="ECO:0000259" key="2">
    <source>
        <dbReference type="Pfam" id="PF03931"/>
    </source>
</evidence>
<dbReference type="InterPro" id="IPR016073">
    <property type="entry name" value="Skp1_comp_POZ"/>
</dbReference>
<gene>
    <name evidence="3" type="ORF">E2562_000136</name>
</gene>